<proteinExistence type="predicted"/>
<evidence type="ECO:0000313" key="1">
    <source>
        <dbReference type="EMBL" id="MDR6458154.1"/>
    </source>
</evidence>
<dbReference type="EMBL" id="JAVDQX010000001">
    <property type="protein sequence ID" value="MDR6458154.1"/>
    <property type="molecule type" value="Genomic_DNA"/>
</dbReference>
<reference evidence="1" key="1">
    <citation type="submission" date="2023-07" db="EMBL/GenBank/DDBJ databases">
        <title>Sorghum-associated microbial communities from plants grown in Nebraska, USA.</title>
        <authorList>
            <person name="Schachtman D."/>
        </authorList>
    </citation>
    <scope>NUCLEOTIDE SEQUENCE</scope>
    <source>
        <strain evidence="1">DS2329</strain>
    </source>
</reference>
<dbReference type="Proteomes" id="UP001184833">
    <property type="component" value="Unassembled WGS sequence"/>
</dbReference>
<sequence length="188" mass="21438">METDSLTKEVLEAQLRENYGKIVYSHKTQEKCADILTRKNNCIKNIQIILAALITTGLLVRVFKGEEWALITSTVLSAIQFGFTSFLKEYNLGETIQKHSTAALELFDIREKYLSLLTDLKAGLLTPDSIIEKRNELLDDLSKTYKGSPRTFSKAYSQAQKALQLNEELTFNDSEIDKFLPLKLRKNQ</sequence>
<organism evidence="1 2">
    <name type="scientific">Chryseobacterium vietnamense</name>
    <dbReference type="NCBI Taxonomy" id="866785"/>
    <lineage>
        <taxon>Bacteria</taxon>
        <taxon>Pseudomonadati</taxon>
        <taxon>Bacteroidota</taxon>
        <taxon>Flavobacteriia</taxon>
        <taxon>Flavobacteriales</taxon>
        <taxon>Weeksellaceae</taxon>
        <taxon>Chryseobacterium group</taxon>
        <taxon>Chryseobacterium</taxon>
    </lineage>
</organism>
<gene>
    <name evidence="1" type="ORF">J2786_001247</name>
</gene>
<name>A0ACC6J5D0_9FLAO</name>
<comment type="caution">
    <text evidence="1">The sequence shown here is derived from an EMBL/GenBank/DDBJ whole genome shotgun (WGS) entry which is preliminary data.</text>
</comment>
<evidence type="ECO:0000313" key="2">
    <source>
        <dbReference type="Proteomes" id="UP001184833"/>
    </source>
</evidence>
<accession>A0ACC6J5D0</accession>
<protein>
    <submittedName>
        <fullName evidence="1">Uncharacterized protein</fullName>
    </submittedName>
</protein>
<keyword evidence="2" id="KW-1185">Reference proteome</keyword>